<dbReference type="EMBL" id="BMAU01021318">
    <property type="protein sequence ID" value="GFY12881.1"/>
    <property type="molecule type" value="Genomic_DNA"/>
</dbReference>
<accession>A0A8X6SGJ3</accession>
<evidence type="ECO:0000313" key="1">
    <source>
        <dbReference type="EMBL" id="GFY12881.1"/>
    </source>
</evidence>
<protein>
    <submittedName>
        <fullName evidence="1">Uncharacterized protein</fullName>
    </submittedName>
</protein>
<gene>
    <name evidence="1" type="ORF">TNCV_3074411</name>
</gene>
<dbReference type="AlphaFoldDB" id="A0A8X6SGJ3"/>
<comment type="caution">
    <text evidence="1">The sequence shown here is derived from an EMBL/GenBank/DDBJ whole genome shotgun (WGS) entry which is preliminary data.</text>
</comment>
<dbReference type="Proteomes" id="UP000887159">
    <property type="component" value="Unassembled WGS sequence"/>
</dbReference>
<evidence type="ECO:0000313" key="2">
    <source>
        <dbReference type="Proteomes" id="UP000887159"/>
    </source>
</evidence>
<proteinExistence type="predicted"/>
<sequence length="102" mass="11691">MRDSSVMTNSFHSTNHIFLSSHQWRQRRLWFCVKGRPSNGRIVDKPLSCKQRRMACAACPHVMWCTEVDAIDHIGPSLPPLSNGHISALQLFGFVQHGYRFP</sequence>
<keyword evidence="2" id="KW-1185">Reference proteome</keyword>
<name>A0A8X6SGJ3_TRICX</name>
<organism evidence="1 2">
    <name type="scientific">Trichonephila clavipes</name>
    <name type="common">Golden silk orbweaver</name>
    <name type="synonym">Nephila clavipes</name>
    <dbReference type="NCBI Taxonomy" id="2585209"/>
    <lineage>
        <taxon>Eukaryota</taxon>
        <taxon>Metazoa</taxon>
        <taxon>Ecdysozoa</taxon>
        <taxon>Arthropoda</taxon>
        <taxon>Chelicerata</taxon>
        <taxon>Arachnida</taxon>
        <taxon>Araneae</taxon>
        <taxon>Araneomorphae</taxon>
        <taxon>Entelegynae</taxon>
        <taxon>Araneoidea</taxon>
        <taxon>Nephilidae</taxon>
        <taxon>Trichonephila</taxon>
    </lineage>
</organism>
<reference evidence="1" key="1">
    <citation type="submission" date="2020-08" db="EMBL/GenBank/DDBJ databases">
        <title>Multicomponent nature underlies the extraordinary mechanical properties of spider dragline silk.</title>
        <authorList>
            <person name="Kono N."/>
            <person name="Nakamura H."/>
            <person name="Mori M."/>
            <person name="Yoshida Y."/>
            <person name="Ohtoshi R."/>
            <person name="Malay A.D."/>
            <person name="Moran D.A.P."/>
            <person name="Tomita M."/>
            <person name="Numata K."/>
            <person name="Arakawa K."/>
        </authorList>
    </citation>
    <scope>NUCLEOTIDE SEQUENCE</scope>
</reference>